<dbReference type="Proteomes" id="UP000812966">
    <property type="component" value="Unassembled WGS sequence"/>
</dbReference>
<evidence type="ECO:0000256" key="6">
    <source>
        <dbReference type="PROSITE-ProRule" id="PRU00205"/>
    </source>
</evidence>
<comment type="caution">
    <text evidence="10">The sequence shown here is derived from an EMBL/GenBank/DDBJ whole genome shotgun (WGS) entry which is preliminary data.</text>
</comment>
<accession>A0A8K0JHK4</accession>
<evidence type="ECO:0000256" key="3">
    <source>
        <dbReference type="ARBA" id="ARBA00022692"/>
    </source>
</evidence>
<dbReference type="PROSITE" id="PS50922">
    <property type="entry name" value="TLC"/>
    <property type="match status" value="1"/>
</dbReference>
<dbReference type="PANTHER" id="PTHR12560:SF0">
    <property type="entry name" value="LD18904P"/>
    <property type="match status" value="1"/>
</dbReference>
<feature type="region of interest" description="Disordered" evidence="7">
    <location>
        <begin position="474"/>
        <end position="511"/>
    </location>
</feature>
<keyword evidence="5 6" id="KW-0472">Membrane</keyword>
<evidence type="ECO:0000256" key="1">
    <source>
        <dbReference type="ARBA" id="ARBA00004141"/>
    </source>
</evidence>
<sequence length="567" mass="64623">MQYYDTALEHLSTIDLESFRSILPETIHPFVLLSYPVRSEREVGGNSSASSRYLQQDADAGRHGSGSGSGSGVRNEDSQRVFADGHGGGYGVGPSSSTVRSYRSAATDSSSSSDCQPRPPYTSYYNAPSTSSTSIPASSYNHDLPLCEPLTIPHPSTHPYNLFYDKGPNDALFVIFWAVTFTILREALMRWAYRPFARWYLCRLDIKERERNRRLRMQERKQLQAGSEKVEIEVMERTEERLSKKERKLRDRVIVRFAEQAWTCTYATVFWCLGFYILHLVPTNPFSSRYLWHNYPHTPLSPLTKFYYLVQLGFWFHQLFIFNLEARRKDYYQMLAHHFVTIALVMGSYWANYTRVGTVILVLMDFCDIWLPLAKLFRYLRLPTLTDLTFVVFLISWLITRQIGFSLVTLSCIFRARHILPWGWHPEKGQYANAWVINGFPALLIVLLIMNCIWFWMACNVAWRVVMGLGAEDTRSDGEDDIPESDADTRDGVTGDLVSSKGKDEVHPERALKQAAATAAKKEKVAAIELDEKAKSQVKANPNVNGHGHTNGHGRGNVNGLRVKGDE</sequence>
<dbReference type="GO" id="GO:0050291">
    <property type="term" value="F:sphingosine N-acyltransferase activity"/>
    <property type="evidence" value="ECO:0007669"/>
    <property type="project" value="InterPro"/>
</dbReference>
<keyword evidence="4 8" id="KW-1133">Transmembrane helix</keyword>
<evidence type="ECO:0000256" key="2">
    <source>
        <dbReference type="ARBA" id="ARBA00009808"/>
    </source>
</evidence>
<keyword evidence="3 6" id="KW-0812">Transmembrane</keyword>
<dbReference type="GO" id="GO:0016020">
    <property type="term" value="C:membrane"/>
    <property type="evidence" value="ECO:0007669"/>
    <property type="project" value="UniProtKB-SubCell"/>
</dbReference>
<dbReference type="GO" id="GO:0046513">
    <property type="term" value="P:ceramide biosynthetic process"/>
    <property type="evidence" value="ECO:0007669"/>
    <property type="project" value="InterPro"/>
</dbReference>
<dbReference type="SMART" id="SM00724">
    <property type="entry name" value="TLC"/>
    <property type="match status" value="1"/>
</dbReference>
<dbReference type="InterPro" id="IPR016439">
    <property type="entry name" value="Lag1/Lac1-like"/>
</dbReference>
<evidence type="ECO:0000256" key="4">
    <source>
        <dbReference type="ARBA" id="ARBA00022989"/>
    </source>
</evidence>
<evidence type="ECO:0000259" key="9">
    <source>
        <dbReference type="PROSITE" id="PS50922"/>
    </source>
</evidence>
<reference evidence="10" key="1">
    <citation type="submission" date="2020-04" db="EMBL/GenBank/DDBJ databases">
        <title>Analysis of mating type loci in Filobasidium floriforme.</title>
        <authorList>
            <person name="Nowrousian M."/>
        </authorList>
    </citation>
    <scope>NUCLEOTIDE SEQUENCE</scope>
    <source>
        <strain evidence="10">CBS 6242</strain>
    </source>
</reference>
<organism evidence="10 11">
    <name type="scientific">Filobasidium floriforme</name>
    <dbReference type="NCBI Taxonomy" id="5210"/>
    <lineage>
        <taxon>Eukaryota</taxon>
        <taxon>Fungi</taxon>
        <taxon>Dikarya</taxon>
        <taxon>Basidiomycota</taxon>
        <taxon>Agaricomycotina</taxon>
        <taxon>Tremellomycetes</taxon>
        <taxon>Filobasidiales</taxon>
        <taxon>Filobasidiaceae</taxon>
        <taxon>Filobasidium</taxon>
    </lineage>
</organism>
<evidence type="ECO:0000313" key="11">
    <source>
        <dbReference type="Proteomes" id="UP000812966"/>
    </source>
</evidence>
<feature type="region of interest" description="Disordered" evidence="7">
    <location>
        <begin position="57"/>
        <end position="129"/>
    </location>
</feature>
<feature type="transmembrane region" description="Helical" evidence="8">
    <location>
        <begin position="306"/>
        <end position="324"/>
    </location>
</feature>
<feature type="compositionally biased region" description="Basic and acidic residues" evidence="7">
    <location>
        <begin position="501"/>
        <end position="511"/>
    </location>
</feature>
<feature type="transmembrane region" description="Helical" evidence="8">
    <location>
        <begin position="389"/>
        <end position="416"/>
    </location>
</feature>
<gene>
    <name evidence="10" type="ORF">FFLO_06275</name>
</gene>
<proteinExistence type="inferred from homology"/>
<evidence type="ECO:0000256" key="8">
    <source>
        <dbReference type="SAM" id="Phobius"/>
    </source>
</evidence>
<feature type="transmembrane region" description="Helical" evidence="8">
    <location>
        <begin position="331"/>
        <end position="350"/>
    </location>
</feature>
<feature type="transmembrane region" description="Helical" evidence="8">
    <location>
        <begin position="171"/>
        <end position="188"/>
    </location>
</feature>
<dbReference type="InterPro" id="IPR006634">
    <property type="entry name" value="TLC-dom"/>
</dbReference>
<evidence type="ECO:0000313" key="10">
    <source>
        <dbReference type="EMBL" id="KAG7528291.1"/>
    </source>
</evidence>
<evidence type="ECO:0000256" key="7">
    <source>
        <dbReference type="SAM" id="MobiDB-lite"/>
    </source>
</evidence>
<dbReference type="EMBL" id="JABELV010000193">
    <property type="protein sequence ID" value="KAG7528291.1"/>
    <property type="molecule type" value="Genomic_DNA"/>
</dbReference>
<name>A0A8K0JHK4_9TREE</name>
<feature type="region of interest" description="Disordered" evidence="7">
    <location>
        <begin position="539"/>
        <end position="567"/>
    </location>
</feature>
<dbReference type="AlphaFoldDB" id="A0A8K0JHK4"/>
<dbReference type="Pfam" id="PF03798">
    <property type="entry name" value="TRAM_LAG1_CLN8"/>
    <property type="match status" value="1"/>
</dbReference>
<dbReference type="PANTHER" id="PTHR12560">
    <property type="entry name" value="LONGEVITY ASSURANCE FACTOR 1 LAG1"/>
    <property type="match status" value="1"/>
</dbReference>
<keyword evidence="11" id="KW-1185">Reference proteome</keyword>
<feature type="transmembrane region" description="Helical" evidence="8">
    <location>
        <begin position="436"/>
        <end position="457"/>
    </location>
</feature>
<protein>
    <recommendedName>
        <fullName evidence="9">TLC domain-containing protein</fullName>
    </recommendedName>
</protein>
<evidence type="ECO:0000256" key="5">
    <source>
        <dbReference type="ARBA" id="ARBA00023136"/>
    </source>
</evidence>
<comment type="subcellular location">
    <subcellularLocation>
        <location evidence="1">Membrane</location>
        <topology evidence="1">Multi-pass membrane protein</topology>
    </subcellularLocation>
</comment>
<feature type="transmembrane region" description="Helical" evidence="8">
    <location>
        <begin position="253"/>
        <end position="278"/>
    </location>
</feature>
<feature type="domain" description="TLC" evidence="9">
    <location>
        <begin position="252"/>
        <end position="467"/>
    </location>
</feature>
<comment type="similarity">
    <text evidence="2">Belongs to the sphingosine N-acyltransferase family.</text>
</comment>
<feature type="compositionally biased region" description="Low complexity" evidence="7">
    <location>
        <begin position="100"/>
        <end position="114"/>
    </location>
</feature>